<feature type="compositionally biased region" description="Low complexity" evidence="1">
    <location>
        <begin position="44"/>
        <end position="57"/>
    </location>
</feature>
<keyword evidence="4" id="KW-1185">Reference proteome</keyword>
<feature type="region of interest" description="Disordered" evidence="1">
    <location>
        <begin position="1"/>
        <end position="80"/>
    </location>
</feature>
<evidence type="ECO:0000313" key="3">
    <source>
        <dbReference type="EMBL" id="GGU88146.1"/>
    </source>
</evidence>
<organism evidence="3 5">
    <name type="scientific">Streptomyces gougerotii</name>
    <dbReference type="NCBI Taxonomy" id="53448"/>
    <lineage>
        <taxon>Bacteria</taxon>
        <taxon>Bacillati</taxon>
        <taxon>Actinomycetota</taxon>
        <taxon>Actinomycetes</taxon>
        <taxon>Kitasatosporales</taxon>
        <taxon>Streptomycetaceae</taxon>
        <taxon>Streptomyces</taxon>
        <taxon>Streptomyces diastaticus group</taxon>
    </lineage>
</organism>
<dbReference type="EMBL" id="BLLO01000014">
    <property type="protein sequence ID" value="GFH76667.1"/>
    <property type="molecule type" value="Genomic_DNA"/>
</dbReference>
<evidence type="ECO:0000313" key="2">
    <source>
        <dbReference type="EMBL" id="GFH76667.1"/>
    </source>
</evidence>
<evidence type="ECO:0000313" key="5">
    <source>
        <dbReference type="Proteomes" id="UP000660975"/>
    </source>
</evidence>
<reference evidence="2 4" key="2">
    <citation type="submission" date="2020-02" db="EMBL/GenBank/DDBJ databases">
        <title>Whole genome shotgun sequence of Streptomyces gougerotii NBRC 13043.</title>
        <authorList>
            <person name="Ichikawa N."/>
            <person name="Komaki H."/>
            <person name="Tamura T."/>
        </authorList>
    </citation>
    <scope>NUCLEOTIDE SEQUENCE [LARGE SCALE GENOMIC DNA]</scope>
    <source>
        <strain evidence="2 4">NBRC 13043</strain>
    </source>
</reference>
<dbReference type="Proteomes" id="UP000480804">
    <property type="component" value="Unassembled WGS sequence"/>
</dbReference>
<protein>
    <submittedName>
        <fullName evidence="3">Uncharacterized protein</fullName>
    </submittedName>
</protein>
<evidence type="ECO:0000256" key="1">
    <source>
        <dbReference type="SAM" id="MobiDB-lite"/>
    </source>
</evidence>
<name>A0A8H9LRB9_9ACTN</name>
<feature type="compositionally biased region" description="Gly residues" evidence="1">
    <location>
        <begin position="68"/>
        <end position="77"/>
    </location>
</feature>
<proteinExistence type="predicted"/>
<reference evidence="3" key="3">
    <citation type="submission" date="2020-09" db="EMBL/GenBank/DDBJ databases">
        <authorList>
            <person name="Sun Q."/>
            <person name="Ohkuma M."/>
        </authorList>
    </citation>
    <scope>NUCLEOTIDE SEQUENCE</scope>
    <source>
        <strain evidence="3">JCM 4136</strain>
    </source>
</reference>
<gene>
    <name evidence="3" type="ORF">GCM10010227_48630</name>
    <name evidence="2" type="ORF">Sgou_13370</name>
</gene>
<dbReference type="AlphaFoldDB" id="A0A8H9LRB9"/>
<dbReference type="EMBL" id="BMSC01000019">
    <property type="protein sequence ID" value="GGU88146.1"/>
    <property type="molecule type" value="Genomic_DNA"/>
</dbReference>
<sequence>MRTTSTEPLSGGASEAAEAEPDGLAAPGDEGPPPGWAGSEEQPAPRSAIASAAVRAPGARRRADRLPGGAGRGGDVRGAGAVVGIFGPFTTVLVGS</sequence>
<accession>A0A8H9LRB9</accession>
<comment type="caution">
    <text evidence="3">The sequence shown here is derived from an EMBL/GenBank/DDBJ whole genome shotgun (WGS) entry which is preliminary data.</text>
</comment>
<dbReference type="Proteomes" id="UP000660975">
    <property type="component" value="Unassembled WGS sequence"/>
</dbReference>
<reference evidence="3" key="1">
    <citation type="journal article" date="2014" name="Int. J. Syst. Evol. Microbiol.">
        <title>Complete genome sequence of Corynebacterium casei LMG S-19264T (=DSM 44701T), isolated from a smear-ripened cheese.</title>
        <authorList>
            <consortium name="US DOE Joint Genome Institute (JGI-PGF)"/>
            <person name="Walter F."/>
            <person name="Albersmeier A."/>
            <person name="Kalinowski J."/>
            <person name="Ruckert C."/>
        </authorList>
    </citation>
    <scope>NUCLEOTIDE SEQUENCE</scope>
    <source>
        <strain evidence="3">JCM 4136</strain>
    </source>
</reference>
<evidence type="ECO:0000313" key="4">
    <source>
        <dbReference type="Proteomes" id="UP000480804"/>
    </source>
</evidence>